<organism evidence="2">
    <name type="scientific">Rhizobium leguminosarum bv. trifolii WSM2297</name>
    <dbReference type="NCBI Taxonomy" id="754762"/>
    <lineage>
        <taxon>Bacteria</taxon>
        <taxon>Pseudomonadati</taxon>
        <taxon>Pseudomonadota</taxon>
        <taxon>Alphaproteobacteria</taxon>
        <taxon>Hyphomicrobiales</taxon>
        <taxon>Rhizobiaceae</taxon>
        <taxon>Rhizobium/Agrobacterium group</taxon>
        <taxon>Rhizobium</taxon>
    </lineage>
</organism>
<dbReference type="EMBL" id="JH719393">
    <property type="protein sequence ID" value="EJC83647.1"/>
    <property type="molecule type" value="Genomic_DNA"/>
</dbReference>
<sequence length="29" mass="3175">MSCGCEVTGLRFEHELAGPDIKNKCCTEC</sequence>
<name>J0CLT0_RHILT</name>
<evidence type="ECO:0000313" key="1">
    <source>
        <dbReference type="EMBL" id="EJC83647.1"/>
    </source>
</evidence>
<dbReference type="EMBL" id="JH719393">
    <property type="protein sequence ID" value="EJC84762.1"/>
    <property type="molecule type" value="Genomic_DNA"/>
</dbReference>
<dbReference type="Proteomes" id="UP000005732">
    <property type="component" value="Unassembled WGS sequence"/>
</dbReference>
<evidence type="ECO:0000313" key="2">
    <source>
        <dbReference type="EMBL" id="EJC84762.1"/>
    </source>
</evidence>
<reference evidence="2" key="1">
    <citation type="submission" date="2012-02" db="EMBL/GenBank/DDBJ databases">
        <title>Improved High-Quality Draft Sequence of Rhizobium leguminosarum bv. trifolii WSM2297.</title>
        <authorList>
            <consortium name="US DOE Joint Genome Institute"/>
            <person name="Lucas S."/>
            <person name="Han J."/>
            <person name="Lapidus A."/>
            <person name="Cheng J.-F."/>
            <person name="Goodwin L."/>
            <person name="Pitluck S."/>
            <person name="Peters L."/>
            <person name="Ovchinnikova G."/>
            <person name="Zhang X."/>
            <person name="Detter J.C."/>
            <person name="Han C."/>
            <person name="Tapia R."/>
            <person name="Land M."/>
            <person name="Hauser L."/>
            <person name="Kyrpides N."/>
            <person name="Ivanova N."/>
            <person name="Pagani I."/>
            <person name="Brau L."/>
            <person name="Yates R."/>
            <person name="O'Hara G."/>
            <person name="Rui T."/>
            <person name="Howieson J."/>
            <person name="Reeve W."/>
            <person name="Woyke T."/>
        </authorList>
    </citation>
    <scope>NUCLEOTIDE SEQUENCE [LARGE SCALE GENOMIC DNA]</scope>
    <source>
        <strain evidence="2">WSM2297</strain>
    </source>
</reference>
<dbReference type="AlphaFoldDB" id="J0CLT0"/>
<proteinExistence type="predicted"/>
<protein>
    <submittedName>
        <fullName evidence="2">Uncharacterized protein</fullName>
    </submittedName>
</protein>
<gene>
    <name evidence="1" type="ORF">Rleg4DRAFT_5416</name>
    <name evidence="2" type="ORF">Rleg4DRAFT_6605</name>
</gene>
<dbReference type="HOGENOM" id="CLU_3410041_0_0_5"/>
<accession>J0CLT0</accession>